<dbReference type="GO" id="GO:0016853">
    <property type="term" value="F:isomerase activity"/>
    <property type="evidence" value="ECO:0007669"/>
    <property type="project" value="UniProtKB-KW"/>
</dbReference>
<dbReference type="Pfam" id="PF01261">
    <property type="entry name" value="AP_endonuc_2"/>
    <property type="match status" value="1"/>
</dbReference>
<dbReference type="RefSeq" id="WP_089763425.1">
    <property type="nucleotide sequence ID" value="NZ_BKAT01000031.1"/>
</dbReference>
<name>A0A1H4EHS0_9BACT</name>
<dbReference type="Proteomes" id="UP000199656">
    <property type="component" value="Unassembled WGS sequence"/>
</dbReference>
<keyword evidence="3" id="KW-1185">Reference proteome</keyword>
<sequence length="286" mass="31301">MSTRRNFLLQTALGFGALAVPGLSATAGTIVKKGETEAGPLLPVGMAGYTFAKFNIDQAIEMLNRINVRNLSLKDIHLPINSTPGQIREVTEKIANAGIKIYAVGVIYMKTQTEIDNAFAYAKRVGVPLIVGVPTPELLDYTEQKVKEYNIKIAIHNHGPEDKLYPGPKSVYDLIRNRDARMGICLDIGHAMRAGEEPAQAVLNYRTRLFDLHIKDVTAAAKDGKATEIGRGVIDFGKLTTNLLKIRYPGICAIEYEKDMNDPLVGIAESVGYFRGVSREVSRKGA</sequence>
<dbReference type="InterPro" id="IPR050312">
    <property type="entry name" value="IolE/XylAMocC-like"/>
</dbReference>
<gene>
    <name evidence="2" type="ORF">SAMN05660909_03715</name>
</gene>
<dbReference type="InterPro" id="IPR006311">
    <property type="entry name" value="TAT_signal"/>
</dbReference>
<keyword evidence="2" id="KW-0413">Isomerase</keyword>
<dbReference type="EMBL" id="FNRL01000018">
    <property type="protein sequence ID" value="SEA84130.1"/>
    <property type="molecule type" value="Genomic_DNA"/>
</dbReference>
<proteinExistence type="predicted"/>
<dbReference type="InterPro" id="IPR036237">
    <property type="entry name" value="Xyl_isomerase-like_sf"/>
</dbReference>
<accession>A0A1H4EHS0</accession>
<evidence type="ECO:0000259" key="1">
    <source>
        <dbReference type="Pfam" id="PF01261"/>
    </source>
</evidence>
<dbReference type="AlphaFoldDB" id="A0A1H4EHS0"/>
<dbReference type="STRING" id="408074.SAMN05660909_03715"/>
<dbReference type="PROSITE" id="PS51318">
    <property type="entry name" value="TAT"/>
    <property type="match status" value="1"/>
</dbReference>
<organism evidence="2 3">
    <name type="scientific">Chitinophaga terrae</name>
    <name type="common">ex Kim and Jung 2007</name>
    <dbReference type="NCBI Taxonomy" id="408074"/>
    <lineage>
        <taxon>Bacteria</taxon>
        <taxon>Pseudomonadati</taxon>
        <taxon>Bacteroidota</taxon>
        <taxon>Chitinophagia</taxon>
        <taxon>Chitinophagales</taxon>
        <taxon>Chitinophagaceae</taxon>
        <taxon>Chitinophaga</taxon>
    </lineage>
</organism>
<evidence type="ECO:0000313" key="3">
    <source>
        <dbReference type="Proteomes" id="UP000199656"/>
    </source>
</evidence>
<dbReference type="Gene3D" id="3.20.20.150">
    <property type="entry name" value="Divalent-metal-dependent TIM barrel enzymes"/>
    <property type="match status" value="1"/>
</dbReference>
<evidence type="ECO:0000313" key="2">
    <source>
        <dbReference type="EMBL" id="SEA84130.1"/>
    </source>
</evidence>
<protein>
    <submittedName>
        <fullName evidence="2">Sugar phosphate isomerase/epimerase</fullName>
    </submittedName>
</protein>
<reference evidence="3" key="1">
    <citation type="submission" date="2016-10" db="EMBL/GenBank/DDBJ databases">
        <authorList>
            <person name="Varghese N."/>
            <person name="Submissions S."/>
        </authorList>
    </citation>
    <scope>NUCLEOTIDE SEQUENCE [LARGE SCALE GENOMIC DNA]</scope>
    <source>
        <strain evidence="3">DSM 23920</strain>
    </source>
</reference>
<dbReference type="SUPFAM" id="SSF51658">
    <property type="entry name" value="Xylose isomerase-like"/>
    <property type="match status" value="1"/>
</dbReference>
<dbReference type="PANTHER" id="PTHR12110:SF41">
    <property type="entry name" value="INOSOSE DEHYDRATASE"/>
    <property type="match status" value="1"/>
</dbReference>
<dbReference type="InterPro" id="IPR013022">
    <property type="entry name" value="Xyl_isomerase-like_TIM-brl"/>
</dbReference>
<dbReference type="PANTHER" id="PTHR12110">
    <property type="entry name" value="HYDROXYPYRUVATE ISOMERASE"/>
    <property type="match status" value="1"/>
</dbReference>
<feature type="domain" description="Xylose isomerase-like TIM barrel" evidence="1">
    <location>
        <begin position="144"/>
        <end position="275"/>
    </location>
</feature>
<dbReference type="OrthoDB" id="1117096at2"/>